<dbReference type="PANTHER" id="PTHR11122:SF13">
    <property type="entry name" value="GLUCOSE-6-PHOSPHATE 1-EPIMERASE"/>
    <property type="match status" value="1"/>
</dbReference>
<dbReference type="CDD" id="cd09024">
    <property type="entry name" value="Aldose_epim_lacX"/>
    <property type="match status" value="1"/>
</dbReference>
<dbReference type="Pfam" id="PF01263">
    <property type="entry name" value="Aldose_epim"/>
    <property type="match status" value="1"/>
</dbReference>
<dbReference type="Gene3D" id="2.70.98.10">
    <property type="match status" value="1"/>
</dbReference>
<evidence type="ECO:0000313" key="2">
    <source>
        <dbReference type="Proteomes" id="UP000257607"/>
    </source>
</evidence>
<evidence type="ECO:0000313" key="1">
    <source>
        <dbReference type="EMBL" id="AXN36048.1"/>
    </source>
</evidence>
<name>A0A385AEN4_LATCU</name>
<dbReference type="AlphaFoldDB" id="A0A385AEN4"/>
<dbReference type="GO" id="GO:0016853">
    <property type="term" value="F:isomerase activity"/>
    <property type="evidence" value="ECO:0007669"/>
    <property type="project" value="InterPro"/>
</dbReference>
<accession>A0A385AEN4</accession>
<dbReference type="InterPro" id="IPR011013">
    <property type="entry name" value="Gal_mutarotase_sf_dom"/>
</dbReference>
<dbReference type="GO" id="GO:0030246">
    <property type="term" value="F:carbohydrate binding"/>
    <property type="evidence" value="ECO:0007669"/>
    <property type="project" value="InterPro"/>
</dbReference>
<dbReference type="InterPro" id="IPR008183">
    <property type="entry name" value="Aldose_1/G6P_1-epimerase"/>
</dbReference>
<dbReference type="GO" id="GO:0005975">
    <property type="term" value="P:carbohydrate metabolic process"/>
    <property type="evidence" value="ECO:0007669"/>
    <property type="project" value="InterPro"/>
</dbReference>
<dbReference type="EMBL" id="CP031003">
    <property type="protein sequence ID" value="AXN36048.1"/>
    <property type="molecule type" value="Genomic_DNA"/>
</dbReference>
<sequence>MLLTIESDALLVKINEKGAELTQITNKQNQIDYLWSGESWQRHAPILFPAIGRSNDNHYLISGQSYEMPQHGFARDRVWQVVTQTPASVTLRLTSNQQTQPLFPFNFELLVTYQIVENRLDSQYEVRNLDSADFSFALGSHPGFNVPLARGTEFTDYYLDFGEQVAQLDLYAIDPAPFRSGKRQVLALEKGRFELQHARFDQGLLLFDRPSQQVSLKSAVTDAQITLTTTDFPYMALWTLENQTENFLCIEPFAGLPDQYGQVQELLTKEANQVLSGGQSQQFKYQLTFE</sequence>
<dbReference type="InterPro" id="IPR037481">
    <property type="entry name" value="LacX"/>
</dbReference>
<reference evidence="1 2" key="1">
    <citation type="submission" date="2018-07" db="EMBL/GenBank/DDBJ databases">
        <title>Lactobacillus curvatus genome sequence.</title>
        <authorList>
            <person name="Prechtl R."/>
        </authorList>
    </citation>
    <scope>NUCLEOTIDE SEQUENCE [LARGE SCALE GENOMIC DNA]</scope>
    <source>
        <strain evidence="1 2">TMW 1.1928</strain>
    </source>
</reference>
<dbReference type="Proteomes" id="UP000257607">
    <property type="component" value="Chromosome"/>
</dbReference>
<dbReference type="PANTHER" id="PTHR11122">
    <property type="entry name" value="APOSPORY-ASSOCIATED PROTEIN C-RELATED"/>
    <property type="match status" value="1"/>
</dbReference>
<gene>
    <name evidence="1" type="ORF">DT351_06590</name>
</gene>
<protein>
    <submittedName>
        <fullName evidence="1">Aldose 1-epimerase family protein</fullName>
    </submittedName>
</protein>
<dbReference type="SUPFAM" id="SSF74650">
    <property type="entry name" value="Galactose mutarotase-like"/>
    <property type="match status" value="1"/>
</dbReference>
<organism evidence="1 2">
    <name type="scientific">Latilactobacillus curvatus</name>
    <name type="common">Lactobacillus curvatus</name>
    <dbReference type="NCBI Taxonomy" id="28038"/>
    <lineage>
        <taxon>Bacteria</taxon>
        <taxon>Bacillati</taxon>
        <taxon>Bacillota</taxon>
        <taxon>Bacilli</taxon>
        <taxon>Lactobacillales</taxon>
        <taxon>Lactobacillaceae</taxon>
        <taxon>Latilactobacillus</taxon>
    </lineage>
</organism>
<dbReference type="InterPro" id="IPR014718">
    <property type="entry name" value="GH-type_carb-bd"/>
</dbReference>
<proteinExistence type="predicted"/>